<keyword evidence="2 11" id="KW-0378">Hydrolase</keyword>
<feature type="active site" description="Proton acceptor" evidence="8">
    <location>
        <position position="390"/>
    </location>
</feature>
<keyword evidence="1" id="KW-0732">Signal</keyword>
<evidence type="ECO:0000256" key="7">
    <source>
        <dbReference type="ARBA" id="ARBA00023326"/>
    </source>
</evidence>
<evidence type="ECO:0000313" key="13">
    <source>
        <dbReference type="EMBL" id="SDO73747.1"/>
    </source>
</evidence>
<feature type="region of interest" description="Disordered" evidence="12">
    <location>
        <begin position="68"/>
        <end position="119"/>
    </location>
</feature>
<evidence type="ECO:0000256" key="11">
    <source>
        <dbReference type="RuleBase" id="RU361186"/>
    </source>
</evidence>
<feature type="binding site" evidence="9">
    <location>
        <position position="388"/>
    </location>
    <ligand>
        <name>substrate</name>
    </ligand>
</feature>
<dbReference type="InterPro" id="IPR016288">
    <property type="entry name" value="Beta_cellobiohydrolase"/>
</dbReference>
<proteinExistence type="inferred from homology"/>
<keyword evidence="5 11" id="KW-0119">Carbohydrate metabolism</keyword>
<dbReference type="InterPro" id="IPR001524">
    <property type="entry name" value="Glyco_hydro_6_CS"/>
</dbReference>
<dbReference type="InterPro" id="IPR006311">
    <property type="entry name" value="TAT_signal"/>
</dbReference>
<dbReference type="STRING" id="1090615.SAMN04515671_1879"/>
<feature type="active site" description="Proton donor" evidence="8">
    <location>
        <position position="238"/>
    </location>
</feature>
<name>A0A1H0M014_9ACTN</name>
<dbReference type="Proteomes" id="UP000198741">
    <property type="component" value="Chromosome I"/>
</dbReference>
<dbReference type="PIRSF" id="PIRSF001100">
    <property type="entry name" value="Beta_cellobiohydrolase"/>
    <property type="match status" value="1"/>
</dbReference>
<feature type="active site" evidence="10">
    <location>
        <position position="200"/>
    </location>
</feature>
<dbReference type="PROSITE" id="PS51318">
    <property type="entry name" value="TAT"/>
    <property type="match status" value="1"/>
</dbReference>
<keyword evidence="14" id="KW-1185">Reference proteome</keyword>
<evidence type="ECO:0000256" key="10">
    <source>
        <dbReference type="PROSITE-ProRule" id="PRU10056"/>
    </source>
</evidence>
<feature type="binding site" evidence="9">
    <location>
        <position position="165"/>
    </location>
    <ligand>
        <name>substrate</name>
    </ligand>
</feature>
<feature type="binding site" evidence="9">
    <location>
        <position position="311"/>
    </location>
    <ligand>
        <name>substrate</name>
    </ligand>
</feature>
<dbReference type="Pfam" id="PF01341">
    <property type="entry name" value="Glyco_hydro_6"/>
    <property type="match status" value="1"/>
</dbReference>
<evidence type="ECO:0000256" key="9">
    <source>
        <dbReference type="PIRSR" id="PIRSR001100-2"/>
    </source>
</evidence>
<dbReference type="InterPro" id="IPR036434">
    <property type="entry name" value="Beta_cellobiohydrolase_sf"/>
</dbReference>
<dbReference type="SUPFAM" id="SSF51989">
    <property type="entry name" value="Glycosyl hydrolases family 6, cellulases"/>
    <property type="match status" value="1"/>
</dbReference>
<evidence type="ECO:0000256" key="3">
    <source>
        <dbReference type="ARBA" id="ARBA00023001"/>
    </source>
</evidence>
<organism evidence="13 14">
    <name type="scientific">Nakamurella panacisegetis</name>
    <dbReference type="NCBI Taxonomy" id="1090615"/>
    <lineage>
        <taxon>Bacteria</taxon>
        <taxon>Bacillati</taxon>
        <taxon>Actinomycetota</taxon>
        <taxon>Actinomycetes</taxon>
        <taxon>Nakamurellales</taxon>
        <taxon>Nakamurellaceae</taxon>
        <taxon>Nakamurella</taxon>
    </lineage>
</organism>
<dbReference type="AlphaFoldDB" id="A0A1H0M014"/>
<reference evidence="13 14" key="1">
    <citation type="submission" date="2016-10" db="EMBL/GenBank/DDBJ databases">
        <authorList>
            <person name="de Groot N.N."/>
        </authorList>
    </citation>
    <scope>NUCLEOTIDE SEQUENCE [LARGE SCALE GENOMIC DNA]</scope>
    <source>
        <strain evidence="14">P4-7,KCTC 19426,CECT 7604</strain>
    </source>
</reference>
<evidence type="ECO:0000256" key="5">
    <source>
        <dbReference type="ARBA" id="ARBA00023277"/>
    </source>
</evidence>
<dbReference type="PRINTS" id="PR00733">
    <property type="entry name" value="GLHYDRLASE6"/>
</dbReference>
<sequence length="418" mass="42620">MTSRSAVRRHWLLSATGAFTVAALTIGVIWARPASAQAGSSVNLAASAGSADARISIIDATQNHVRTTPVATTSATKSSSTTASSSPTTSASPTASSSPTTSASPTASSAAPTSTSTASASPAALTGRLYVDPASSAASWASANPADALTSRLTTWIASIPTARWFVRDTDANWSNAYVTGAAAAGRVPLMVAYFLPNRDCGSYSSGGAADDTAYLDWITRFATGIGSRPSIVLLEPDSLFYVDCLDATGIAAREALLRNAIAILTRLAPKTVVYLDGGSPISTTTVDQMASRLAAAGVAGTRGFAVNINNFFDDATSRAYGAALVTRLAGTYAAPGTRFLIDSSRNGNGSDGIHWCNPAGRALGVTPVWASGADGLDGWVWFKHPGESDGSCGDAPTSYSGDFVPTLADALMTNAGH</sequence>
<dbReference type="Gene3D" id="3.20.20.40">
    <property type="entry name" value="1, 4-beta cellobiohydrolase"/>
    <property type="match status" value="1"/>
</dbReference>
<evidence type="ECO:0000256" key="6">
    <source>
        <dbReference type="ARBA" id="ARBA00023295"/>
    </source>
</evidence>
<dbReference type="PROSITE" id="PS00655">
    <property type="entry name" value="GLYCOSYL_HYDROL_F6_1"/>
    <property type="match status" value="1"/>
</dbReference>
<evidence type="ECO:0000256" key="4">
    <source>
        <dbReference type="ARBA" id="ARBA00023157"/>
    </source>
</evidence>
<keyword evidence="3 11" id="KW-0136">Cellulose degradation</keyword>
<evidence type="ECO:0000256" key="8">
    <source>
        <dbReference type="PIRSR" id="PIRSR001100-1"/>
    </source>
</evidence>
<protein>
    <recommendedName>
        <fullName evidence="11">Glucanase</fullName>
        <ecNumber evidence="11">3.2.1.-</ecNumber>
    </recommendedName>
</protein>
<dbReference type="PANTHER" id="PTHR34876">
    <property type="match status" value="1"/>
</dbReference>
<gene>
    <name evidence="13" type="ORF">SAMN04515671_1879</name>
</gene>
<accession>A0A1H0M014</accession>
<dbReference type="GO" id="GO:0030245">
    <property type="term" value="P:cellulose catabolic process"/>
    <property type="evidence" value="ECO:0007669"/>
    <property type="project" value="UniProtKB-KW"/>
</dbReference>
<keyword evidence="6 11" id="KW-0326">Glycosidase</keyword>
<keyword evidence="7 11" id="KW-0624">Polysaccharide degradation</keyword>
<feature type="binding site" evidence="9">
    <location>
        <position position="384"/>
    </location>
    <ligand>
        <name>substrate</name>
    </ligand>
</feature>
<keyword evidence="4" id="KW-1015">Disulfide bond</keyword>
<dbReference type="OrthoDB" id="309899at2"/>
<dbReference type="EC" id="3.2.1.-" evidence="11"/>
<dbReference type="GO" id="GO:0004553">
    <property type="term" value="F:hydrolase activity, hydrolyzing O-glycosyl compounds"/>
    <property type="evidence" value="ECO:0007669"/>
    <property type="project" value="InterPro"/>
</dbReference>
<dbReference type="PANTHER" id="PTHR34876:SF4">
    <property type="entry name" value="1,4-BETA-D-GLUCAN CELLOBIOHYDROLASE C-RELATED"/>
    <property type="match status" value="1"/>
</dbReference>
<evidence type="ECO:0000313" key="14">
    <source>
        <dbReference type="Proteomes" id="UP000198741"/>
    </source>
</evidence>
<evidence type="ECO:0000256" key="2">
    <source>
        <dbReference type="ARBA" id="ARBA00022801"/>
    </source>
</evidence>
<evidence type="ECO:0000256" key="12">
    <source>
        <dbReference type="SAM" id="MobiDB-lite"/>
    </source>
</evidence>
<feature type="binding site" evidence="9">
    <location>
        <position position="356"/>
    </location>
    <ligand>
        <name>substrate</name>
    </ligand>
</feature>
<comment type="similarity">
    <text evidence="11">Belongs to the glycosyl hydrolase family 6.</text>
</comment>
<evidence type="ECO:0000256" key="1">
    <source>
        <dbReference type="ARBA" id="ARBA00022729"/>
    </source>
</evidence>
<dbReference type="RefSeq" id="WP_090475726.1">
    <property type="nucleotide sequence ID" value="NZ_LT629710.1"/>
</dbReference>
<dbReference type="EMBL" id="LT629710">
    <property type="protein sequence ID" value="SDO73747.1"/>
    <property type="molecule type" value="Genomic_DNA"/>
</dbReference>